<keyword evidence="2" id="KW-1185">Reference proteome</keyword>
<protein>
    <submittedName>
        <fullName evidence="1">Uncharacterized protein</fullName>
    </submittedName>
</protein>
<sequence>MQGQFPDHATFRAHMRDLVTLRSRLARLKDNLRISRLLPNSTVDGTATVKDVIFAGNDRDLTRAVMFWLDRTGPYIEDDRAPEDDDYFEYAGVDVTQSGLGEAARRTKAGEHCATFSFEGGPIDFAVDPLGTDHGLEEERLGRYDVANRWDLGSLETDILASEPPPGNWKELVAAARSRFPHLEIADLHKAKELSRQPFEPSIAQHALTLMGHLERYAADRGPDGAIGAIGREVVDEFFNGDRAPFSNESASKIAAYRKELTFEASDGRTVFAPWHGKISHRTFRLHFEWPLRPQSERITVFYLGPKITID</sequence>
<organism evidence="1 2">
    <name type="scientific">Qipengyuania spongiae</name>
    <dbReference type="NCBI Taxonomy" id="2909673"/>
    <lineage>
        <taxon>Bacteria</taxon>
        <taxon>Pseudomonadati</taxon>
        <taxon>Pseudomonadota</taxon>
        <taxon>Alphaproteobacteria</taxon>
        <taxon>Sphingomonadales</taxon>
        <taxon>Erythrobacteraceae</taxon>
        <taxon>Qipengyuania</taxon>
    </lineage>
</organism>
<dbReference type="EMBL" id="CP092471">
    <property type="protein sequence ID" value="UVI38376.1"/>
    <property type="molecule type" value="Genomic_DNA"/>
</dbReference>
<accession>A0ABY5SZF0</accession>
<dbReference type="RefSeq" id="WP_265557541.1">
    <property type="nucleotide sequence ID" value="NZ_CP092471.1"/>
</dbReference>
<proteinExistence type="predicted"/>
<gene>
    <name evidence="1" type="ORF">L1F33_08885</name>
</gene>
<reference evidence="1" key="1">
    <citation type="submission" date="2022-02" db="EMBL/GenBank/DDBJ databases">
        <title>Qipengyuania spongiae sp. nov., isolated from marine sponge.</title>
        <authorList>
            <person name="Li Z."/>
            <person name="Zhang M."/>
        </authorList>
    </citation>
    <scope>NUCLEOTIDE SEQUENCE</scope>
    <source>
        <strain evidence="1">PHS-Z21</strain>
    </source>
</reference>
<evidence type="ECO:0000313" key="2">
    <source>
        <dbReference type="Proteomes" id="UP001065265"/>
    </source>
</evidence>
<evidence type="ECO:0000313" key="1">
    <source>
        <dbReference type="EMBL" id="UVI38376.1"/>
    </source>
</evidence>
<dbReference type="Proteomes" id="UP001065265">
    <property type="component" value="Chromosome"/>
</dbReference>
<name>A0ABY5SZF0_9SPHN</name>